<reference evidence="3" key="1">
    <citation type="journal article" date="2019" name="Int. J. Syst. Evol. Microbiol.">
        <title>The Global Catalogue of Microorganisms (GCM) 10K type strain sequencing project: providing services to taxonomists for standard genome sequencing and annotation.</title>
        <authorList>
            <consortium name="The Broad Institute Genomics Platform"/>
            <consortium name="The Broad Institute Genome Sequencing Center for Infectious Disease"/>
            <person name="Wu L."/>
            <person name="Ma J."/>
        </authorList>
    </citation>
    <scope>NUCLEOTIDE SEQUENCE [LARGE SCALE GENOMIC DNA]</scope>
    <source>
        <strain evidence="3">CCM 9110</strain>
    </source>
</reference>
<name>A0ABW4BM20_9LACO</name>
<dbReference type="EMBL" id="JBHTOA010000048">
    <property type="protein sequence ID" value="MFD1400162.1"/>
    <property type="molecule type" value="Genomic_DNA"/>
</dbReference>
<evidence type="ECO:0000313" key="3">
    <source>
        <dbReference type="Proteomes" id="UP001597199"/>
    </source>
</evidence>
<keyword evidence="3" id="KW-1185">Reference proteome</keyword>
<dbReference type="Proteomes" id="UP001597199">
    <property type="component" value="Unassembled WGS sequence"/>
</dbReference>
<feature type="region of interest" description="Disordered" evidence="1">
    <location>
        <begin position="159"/>
        <end position="182"/>
    </location>
</feature>
<comment type="caution">
    <text evidence="2">The sequence shown here is derived from an EMBL/GenBank/DDBJ whole genome shotgun (WGS) entry which is preliminary data.</text>
</comment>
<evidence type="ECO:0000313" key="2">
    <source>
        <dbReference type="EMBL" id="MFD1400162.1"/>
    </source>
</evidence>
<proteinExistence type="predicted"/>
<sequence length="182" mass="20332">MAAHKRAPRAIDLTGQHFGRLTVLRRAGINAANGNARWECQCECGNLAVVDGYGLRKGTTASCGCLRKELARARAGHDLLPYVDHEAKTLRNAEGIYYSSLVKSKRNRSGTVGVSFDQSQQVYVARLRFHGELVLNKSSHSKAEAIAYRREAERRYFPQKGDTGCMLPMDHDHKSSSKRRRS</sequence>
<dbReference type="RefSeq" id="WP_236000398.1">
    <property type="nucleotide sequence ID" value="NZ_BOLV01000004.1"/>
</dbReference>
<accession>A0ABW4BM20</accession>
<protein>
    <submittedName>
        <fullName evidence="2">AP2 domain-containing protein</fullName>
    </submittedName>
</protein>
<gene>
    <name evidence="2" type="ORF">ACFQ41_12660</name>
</gene>
<evidence type="ECO:0000256" key="1">
    <source>
        <dbReference type="SAM" id="MobiDB-lite"/>
    </source>
</evidence>
<organism evidence="2 3">
    <name type="scientific">Lacticaseibacillus suilingensis</name>
    <dbReference type="NCBI Taxonomy" id="2799577"/>
    <lineage>
        <taxon>Bacteria</taxon>
        <taxon>Bacillati</taxon>
        <taxon>Bacillota</taxon>
        <taxon>Bacilli</taxon>
        <taxon>Lactobacillales</taxon>
        <taxon>Lactobacillaceae</taxon>
        <taxon>Lacticaseibacillus</taxon>
    </lineage>
</organism>